<organism evidence="8 9">
    <name type="scientific">Trematosphaeria pertusa</name>
    <dbReference type="NCBI Taxonomy" id="390896"/>
    <lineage>
        <taxon>Eukaryota</taxon>
        <taxon>Fungi</taxon>
        <taxon>Dikarya</taxon>
        <taxon>Ascomycota</taxon>
        <taxon>Pezizomycotina</taxon>
        <taxon>Dothideomycetes</taxon>
        <taxon>Pleosporomycetidae</taxon>
        <taxon>Pleosporales</taxon>
        <taxon>Massarineae</taxon>
        <taxon>Trematosphaeriaceae</taxon>
        <taxon>Trematosphaeria</taxon>
    </lineage>
</organism>
<feature type="transmembrane region" description="Helical" evidence="6">
    <location>
        <begin position="98"/>
        <end position="119"/>
    </location>
</feature>
<feature type="transmembrane region" description="Helical" evidence="6">
    <location>
        <begin position="12"/>
        <end position="32"/>
    </location>
</feature>
<dbReference type="InterPro" id="IPR049326">
    <property type="entry name" value="Rhodopsin_dom_fungi"/>
</dbReference>
<comment type="subcellular location">
    <subcellularLocation>
        <location evidence="1">Membrane</location>
        <topology evidence="1">Multi-pass membrane protein</topology>
    </subcellularLocation>
</comment>
<dbReference type="RefSeq" id="XP_033691487.1">
    <property type="nucleotide sequence ID" value="XM_033822708.1"/>
</dbReference>
<protein>
    <recommendedName>
        <fullName evidence="7">Rhodopsin domain-containing protein</fullName>
    </recommendedName>
</protein>
<feature type="domain" description="Rhodopsin" evidence="7">
    <location>
        <begin position="31"/>
        <end position="271"/>
    </location>
</feature>
<feature type="transmembrane region" description="Helical" evidence="6">
    <location>
        <begin position="208"/>
        <end position="227"/>
    </location>
</feature>
<keyword evidence="4 6" id="KW-0472">Membrane</keyword>
<proteinExistence type="inferred from homology"/>
<name>A0A6A6J4R8_9PLEO</name>
<gene>
    <name evidence="8" type="ORF">BU26DRAFT_391999</name>
</gene>
<keyword evidence="9" id="KW-1185">Reference proteome</keyword>
<feature type="transmembrane region" description="Helical" evidence="6">
    <location>
        <begin position="175"/>
        <end position="196"/>
    </location>
</feature>
<dbReference type="PANTHER" id="PTHR33048">
    <property type="entry name" value="PTH11-LIKE INTEGRAL MEMBRANE PROTEIN (AFU_ORTHOLOGUE AFUA_5G11245)"/>
    <property type="match status" value="1"/>
</dbReference>
<feature type="non-terminal residue" evidence="8">
    <location>
        <position position="292"/>
    </location>
</feature>
<dbReference type="InterPro" id="IPR052337">
    <property type="entry name" value="SAT4-like"/>
</dbReference>
<keyword evidence="3 6" id="KW-1133">Transmembrane helix</keyword>
<evidence type="ECO:0000313" key="8">
    <source>
        <dbReference type="EMBL" id="KAF2256483.1"/>
    </source>
</evidence>
<feature type="transmembrane region" description="Helical" evidence="6">
    <location>
        <begin position="126"/>
        <end position="155"/>
    </location>
</feature>
<dbReference type="PANTHER" id="PTHR33048:SF156">
    <property type="entry name" value="INTEGRAL MEMBRANE PROTEIN"/>
    <property type="match status" value="1"/>
</dbReference>
<evidence type="ECO:0000256" key="3">
    <source>
        <dbReference type="ARBA" id="ARBA00022989"/>
    </source>
</evidence>
<dbReference type="GO" id="GO:0016020">
    <property type="term" value="C:membrane"/>
    <property type="evidence" value="ECO:0007669"/>
    <property type="project" value="UniProtKB-SubCell"/>
</dbReference>
<dbReference type="Proteomes" id="UP000800094">
    <property type="component" value="Unassembled WGS sequence"/>
</dbReference>
<dbReference type="GeneID" id="54576038"/>
<keyword evidence="2 6" id="KW-0812">Transmembrane</keyword>
<dbReference type="OrthoDB" id="5329176at2759"/>
<evidence type="ECO:0000313" key="9">
    <source>
        <dbReference type="Proteomes" id="UP000800094"/>
    </source>
</evidence>
<dbReference type="AlphaFoldDB" id="A0A6A6J4R8"/>
<evidence type="ECO:0000256" key="1">
    <source>
        <dbReference type="ARBA" id="ARBA00004141"/>
    </source>
</evidence>
<sequence length="292" mass="33082">EYLREDIGHRLIKVAIVFLVLQTVFTALFYISRYLNKMLNGLECWLVMPIAYIFSTALCVCGLFIVQWGGAGRHVEAVLLDDPTKIIMRTKIDKSVEFIDFAAITGSKLVILCLYMRIFSSLRYRIVTYAVGALIVLTWFVGFLLSLTICKPFAFQWDHSIPGGHCGNIIRGYQLIWIPNILTDFIMLVLPLPAIYKLHVNLPTKVGLFATFLIGSIGIITSILRLITFIEAEELFMDPTYKCILTFSYVIAEAGTYLIAACMPNLRPLKRRILPEHSFTKLVDSTLKKLSV</sequence>
<evidence type="ECO:0000256" key="2">
    <source>
        <dbReference type="ARBA" id="ARBA00022692"/>
    </source>
</evidence>
<evidence type="ECO:0000256" key="6">
    <source>
        <dbReference type="SAM" id="Phobius"/>
    </source>
</evidence>
<feature type="transmembrane region" description="Helical" evidence="6">
    <location>
        <begin position="44"/>
        <end position="66"/>
    </location>
</feature>
<feature type="non-terminal residue" evidence="8">
    <location>
        <position position="1"/>
    </location>
</feature>
<reference evidence="8" key="1">
    <citation type="journal article" date="2020" name="Stud. Mycol.">
        <title>101 Dothideomycetes genomes: a test case for predicting lifestyles and emergence of pathogens.</title>
        <authorList>
            <person name="Haridas S."/>
            <person name="Albert R."/>
            <person name="Binder M."/>
            <person name="Bloem J."/>
            <person name="Labutti K."/>
            <person name="Salamov A."/>
            <person name="Andreopoulos B."/>
            <person name="Baker S."/>
            <person name="Barry K."/>
            <person name="Bills G."/>
            <person name="Bluhm B."/>
            <person name="Cannon C."/>
            <person name="Castanera R."/>
            <person name="Culley D."/>
            <person name="Daum C."/>
            <person name="Ezra D."/>
            <person name="Gonzalez J."/>
            <person name="Henrissat B."/>
            <person name="Kuo A."/>
            <person name="Liang C."/>
            <person name="Lipzen A."/>
            <person name="Lutzoni F."/>
            <person name="Magnuson J."/>
            <person name="Mondo S."/>
            <person name="Nolan M."/>
            <person name="Ohm R."/>
            <person name="Pangilinan J."/>
            <person name="Park H.-J."/>
            <person name="Ramirez L."/>
            <person name="Alfaro M."/>
            <person name="Sun H."/>
            <person name="Tritt A."/>
            <person name="Yoshinaga Y."/>
            <person name="Zwiers L.-H."/>
            <person name="Turgeon B."/>
            <person name="Goodwin S."/>
            <person name="Spatafora J."/>
            <person name="Crous P."/>
            <person name="Grigoriev I."/>
        </authorList>
    </citation>
    <scope>NUCLEOTIDE SEQUENCE</scope>
    <source>
        <strain evidence="8">CBS 122368</strain>
    </source>
</reference>
<evidence type="ECO:0000259" key="7">
    <source>
        <dbReference type="Pfam" id="PF20684"/>
    </source>
</evidence>
<feature type="transmembrane region" description="Helical" evidence="6">
    <location>
        <begin position="247"/>
        <end position="266"/>
    </location>
</feature>
<dbReference type="EMBL" id="ML987189">
    <property type="protein sequence ID" value="KAF2256483.1"/>
    <property type="molecule type" value="Genomic_DNA"/>
</dbReference>
<accession>A0A6A6J4R8</accession>
<evidence type="ECO:0000256" key="5">
    <source>
        <dbReference type="ARBA" id="ARBA00038359"/>
    </source>
</evidence>
<comment type="similarity">
    <text evidence="5">Belongs to the SAT4 family.</text>
</comment>
<dbReference type="Pfam" id="PF20684">
    <property type="entry name" value="Fung_rhodopsin"/>
    <property type="match status" value="1"/>
</dbReference>
<evidence type="ECO:0000256" key="4">
    <source>
        <dbReference type="ARBA" id="ARBA00023136"/>
    </source>
</evidence>